<evidence type="ECO:0000256" key="2">
    <source>
        <dbReference type="RuleBase" id="RU003719"/>
    </source>
</evidence>
<dbReference type="Proteomes" id="UP000724686">
    <property type="component" value="Unassembled WGS sequence"/>
</dbReference>
<sequence>MKHYKIFISTYPFGFYDSEPMRILEEAGLEIFTNPLKRKLTPLEVAEFAKDVDGIIAGTEDLTPLIQKNSKLKIISRVGIGLDSVPLQLCKDRRIAVAYTPDAVTMAVVELTIGLMVTLTRKVVLAHQELRTGGWSRFTGKRLGESTIGIIGAGRVGMNVIRILSEFKPKKILINDLKDKTKEVASILESRKIEFQFVEKEEIYGNADLISLHVPLTSKTKNLIGRKEFDLFQKEAFLINTARGGIVDESDLYEALIQKRIAGAAIDVFETEPYKGNLIELDNIILTEHMGSCSYDCRLLMERGSAEEIIRFFSGKELLNPVPEEEYQNQIV</sequence>
<dbReference type="InterPro" id="IPR036291">
    <property type="entry name" value="NAD(P)-bd_dom_sf"/>
</dbReference>
<evidence type="ECO:0000259" key="3">
    <source>
        <dbReference type="Pfam" id="PF00389"/>
    </source>
</evidence>
<dbReference type="Pfam" id="PF02826">
    <property type="entry name" value="2-Hacid_dh_C"/>
    <property type="match status" value="1"/>
</dbReference>
<feature type="domain" description="D-isomer specific 2-hydroxyacid dehydrogenase NAD-binding" evidence="4">
    <location>
        <begin position="113"/>
        <end position="291"/>
    </location>
</feature>
<proteinExistence type="inferred from homology"/>
<dbReference type="SUPFAM" id="SSF52283">
    <property type="entry name" value="Formate/glycerate dehydrogenase catalytic domain-like"/>
    <property type="match status" value="1"/>
</dbReference>
<dbReference type="Pfam" id="PF00389">
    <property type="entry name" value="2-Hacid_dh"/>
    <property type="match status" value="1"/>
</dbReference>
<dbReference type="PANTHER" id="PTHR10996:SF283">
    <property type="entry name" value="GLYOXYLATE_HYDROXYPYRUVATE REDUCTASE B"/>
    <property type="match status" value="1"/>
</dbReference>
<reference evidence="5 6" key="1">
    <citation type="submission" date="2021-02" db="EMBL/GenBank/DDBJ databases">
        <title>Leptospira ainlahdjerensis sp. nov., Leptospira ainazelensis sp. nov., Leptospira abararensis sp. nov. and Leptospira chreensis sp. nov., four new species isolated from water sources in Algeria.</title>
        <authorList>
            <person name="Amara Korba A."/>
            <person name="Kainiu M."/>
            <person name="Vincent A.T."/>
            <person name="Mariet J.-F."/>
            <person name="Veyrier F.J."/>
            <person name="Goarant C."/>
            <person name="Picardeau M."/>
        </authorList>
    </citation>
    <scope>NUCLEOTIDE SEQUENCE [LARGE SCALE GENOMIC DNA]</scope>
    <source>
        <strain evidence="5 6">201903070</strain>
    </source>
</reference>
<keyword evidence="1 2" id="KW-0560">Oxidoreductase</keyword>
<evidence type="ECO:0000259" key="4">
    <source>
        <dbReference type="Pfam" id="PF02826"/>
    </source>
</evidence>
<comment type="caution">
    <text evidence="5">The sequence shown here is derived from an EMBL/GenBank/DDBJ whole genome shotgun (WGS) entry which is preliminary data.</text>
</comment>
<keyword evidence="6" id="KW-1185">Reference proteome</keyword>
<gene>
    <name evidence="5" type="ORF">JWG45_09070</name>
</gene>
<accession>A0ABS2UA94</accession>
<organism evidence="5 6">
    <name type="scientific">Leptospira ainlahdjerensis</name>
    <dbReference type="NCBI Taxonomy" id="2810033"/>
    <lineage>
        <taxon>Bacteria</taxon>
        <taxon>Pseudomonadati</taxon>
        <taxon>Spirochaetota</taxon>
        <taxon>Spirochaetia</taxon>
        <taxon>Leptospirales</taxon>
        <taxon>Leptospiraceae</taxon>
        <taxon>Leptospira</taxon>
    </lineage>
</organism>
<dbReference type="InterPro" id="IPR006140">
    <property type="entry name" value="D-isomer_DH_NAD-bd"/>
</dbReference>
<evidence type="ECO:0000313" key="5">
    <source>
        <dbReference type="EMBL" id="MBM9577302.1"/>
    </source>
</evidence>
<dbReference type="PANTHER" id="PTHR10996">
    <property type="entry name" value="2-HYDROXYACID DEHYDROGENASE-RELATED"/>
    <property type="match status" value="1"/>
</dbReference>
<comment type="similarity">
    <text evidence="2">Belongs to the D-isomer specific 2-hydroxyacid dehydrogenase family.</text>
</comment>
<evidence type="ECO:0000313" key="6">
    <source>
        <dbReference type="Proteomes" id="UP000724686"/>
    </source>
</evidence>
<feature type="domain" description="D-isomer specific 2-hydroxyacid dehydrogenase catalytic" evidence="3">
    <location>
        <begin position="19"/>
        <end position="322"/>
    </location>
</feature>
<dbReference type="SUPFAM" id="SSF51735">
    <property type="entry name" value="NAD(P)-binding Rossmann-fold domains"/>
    <property type="match status" value="1"/>
</dbReference>
<dbReference type="CDD" id="cd12172">
    <property type="entry name" value="PGDH_like_2"/>
    <property type="match status" value="1"/>
</dbReference>
<evidence type="ECO:0000256" key="1">
    <source>
        <dbReference type="ARBA" id="ARBA00023002"/>
    </source>
</evidence>
<dbReference type="EMBL" id="JAFFPU010000033">
    <property type="protein sequence ID" value="MBM9577302.1"/>
    <property type="molecule type" value="Genomic_DNA"/>
</dbReference>
<name>A0ABS2UA94_9LEPT</name>
<dbReference type="InterPro" id="IPR050223">
    <property type="entry name" value="D-isomer_2-hydroxyacid_DH"/>
</dbReference>
<protein>
    <submittedName>
        <fullName evidence="5">Phosphoglycerate dehydrogenase</fullName>
    </submittedName>
</protein>
<dbReference type="Gene3D" id="3.40.50.720">
    <property type="entry name" value="NAD(P)-binding Rossmann-like Domain"/>
    <property type="match status" value="2"/>
</dbReference>
<dbReference type="RefSeq" id="WP_205279437.1">
    <property type="nucleotide sequence ID" value="NZ_JAFFPU010000033.1"/>
</dbReference>
<dbReference type="InterPro" id="IPR006139">
    <property type="entry name" value="D-isomer_2_OHA_DH_cat_dom"/>
</dbReference>